<sequence length="685" mass="77545">MDSEINTFTHNMMSHRQSRANSSHSQHSSTSKSSDNTRKSSSTRNALGKKASKNKPTNTPSSPNSLYRKFWSIIQPYVFNLPYATATLTLPPPSILTAHQKSSPSPTFNSPELLKYHIKIIVQIYESIYKNENRDVSGHMELLLTPKEKCAIADERIEEALRQWRLSYIKSVEKMLERRLERYDERFEKVSSMTPTLESIFAQIVDVIGKKYDKGSVMRLFVENMSVREKKIAEIDSRFVEEFDGIVERLNLTGNQISHVPSRMPSRMSILNLGANQLTDDSLREFASRGHDNLQHLGLSFNSLETCYFFGMSRPKAGDVEESSIKARFPNILSLDLSYNNICDVDKVIESLRSLPNLRLLQLNGNPMCLYKHYRELIISGLEELMVLDDQDVGEDERENSVATLREAEEARKNSLRLYEEAKAHSLEAEKTSADEPSDTAPSTNNMSIVQTHLPAPQMDPSTVFIQFLIRKLSGVELLGTPPGEEEPPGKSKKPPKKKPKKGAVVEEAPEYAKIVEYQITLKFLNDVPTEWIREKEIIDVNINEVVEALIGEKRLFEALRLPVPCRIYRRSKEVLVSDDPDDTHEPDDPNAPPRVKNETTDFVGESCLDLSSFLEYPRQQNIDVAAEVSDISKVEQPVVGRMTLRGEVNLCHERPATVVVEEEEPVDDKKKKGQGAAKGKNGKK</sequence>
<feature type="region of interest" description="Disordered" evidence="3">
    <location>
        <begin position="13"/>
        <end position="63"/>
    </location>
</feature>
<protein>
    <submittedName>
        <fullName evidence="4">Uncharacterized protein</fullName>
    </submittedName>
</protein>
<accession>A0A7S1PEI5</accession>
<proteinExistence type="predicted"/>
<feature type="compositionally biased region" description="Basic residues" evidence="3">
    <location>
        <begin position="491"/>
        <end position="502"/>
    </location>
</feature>
<feature type="region of interest" description="Disordered" evidence="3">
    <location>
        <begin position="425"/>
        <end position="446"/>
    </location>
</feature>
<feature type="compositionally biased region" description="Basic and acidic residues" evidence="3">
    <location>
        <begin position="425"/>
        <end position="434"/>
    </location>
</feature>
<feature type="region of interest" description="Disordered" evidence="3">
    <location>
        <begin position="660"/>
        <end position="685"/>
    </location>
</feature>
<feature type="region of interest" description="Disordered" evidence="3">
    <location>
        <begin position="479"/>
        <end position="505"/>
    </location>
</feature>
<dbReference type="Gene3D" id="3.80.10.10">
    <property type="entry name" value="Ribonuclease Inhibitor"/>
    <property type="match status" value="1"/>
</dbReference>
<dbReference type="SUPFAM" id="SSF52075">
    <property type="entry name" value="Outer arm dynein light chain 1"/>
    <property type="match status" value="1"/>
</dbReference>
<keyword evidence="1" id="KW-0433">Leucine-rich repeat</keyword>
<gene>
    <name evidence="4" type="ORF">PCOS0759_LOCUS1633</name>
</gene>
<dbReference type="InterPro" id="IPR032675">
    <property type="entry name" value="LRR_dom_sf"/>
</dbReference>
<dbReference type="PANTHER" id="PTHR15454:SF19">
    <property type="entry name" value="LEUCINE-RICH REPEAT-CONTAINING PROTEIN 51"/>
    <property type="match status" value="1"/>
</dbReference>
<feature type="compositionally biased region" description="Polar residues" evidence="3">
    <location>
        <begin position="54"/>
        <end position="63"/>
    </location>
</feature>
<name>A0A7S1PEI5_9EUKA</name>
<dbReference type="EMBL" id="HBGD01001955">
    <property type="protein sequence ID" value="CAD9078401.1"/>
    <property type="molecule type" value="Transcribed_RNA"/>
</dbReference>
<dbReference type="PANTHER" id="PTHR15454">
    <property type="entry name" value="NISCHARIN RELATED"/>
    <property type="match status" value="1"/>
</dbReference>
<evidence type="ECO:0000256" key="3">
    <source>
        <dbReference type="SAM" id="MobiDB-lite"/>
    </source>
</evidence>
<evidence type="ECO:0000256" key="1">
    <source>
        <dbReference type="ARBA" id="ARBA00022614"/>
    </source>
</evidence>
<keyword evidence="2" id="KW-0677">Repeat</keyword>
<feature type="compositionally biased region" description="Low complexity" evidence="3">
    <location>
        <begin position="675"/>
        <end position="685"/>
    </location>
</feature>
<dbReference type="GO" id="GO:0005737">
    <property type="term" value="C:cytoplasm"/>
    <property type="evidence" value="ECO:0007669"/>
    <property type="project" value="TreeGrafter"/>
</dbReference>
<evidence type="ECO:0000313" key="4">
    <source>
        <dbReference type="EMBL" id="CAD9078401.1"/>
    </source>
</evidence>
<organism evidence="4">
    <name type="scientific">Percolomonas cosmopolitus</name>
    <dbReference type="NCBI Taxonomy" id="63605"/>
    <lineage>
        <taxon>Eukaryota</taxon>
        <taxon>Discoba</taxon>
        <taxon>Heterolobosea</taxon>
        <taxon>Tetramitia</taxon>
        <taxon>Eutetramitia</taxon>
        <taxon>Percolomonadidae</taxon>
        <taxon>Percolomonas</taxon>
    </lineage>
</organism>
<dbReference type="AlphaFoldDB" id="A0A7S1PEI5"/>
<feature type="compositionally biased region" description="Low complexity" evidence="3">
    <location>
        <begin position="19"/>
        <end position="45"/>
    </location>
</feature>
<evidence type="ECO:0000256" key="2">
    <source>
        <dbReference type="ARBA" id="ARBA00022737"/>
    </source>
</evidence>
<feature type="region of interest" description="Disordered" evidence="3">
    <location>
        <begin position="578"/>
        <end position="600"/>
    </location>
</feature>
<reference evidence="4" key="1">
    <citation type="submission" date="2021-01" db="EMBL/GenBank/DDBJ databases">
        <authorList>
            <person name="Corre E."/>
            <person name="Pelletier E."/>
            <person name="Niang G."/>
            <person name="Scheremetjew M."/>
            <person name="Finn R."/>
            <person name="Kale V."/>
            <person name="Holt S."/>
            <person name="Cochrane G."/>
            <person name="Meng A."/>
            <person name="Brown T."/>
            <person name="Cohen L."/>
        </authorList>
    </citation>
    <scope>NUCLEOTIDE SEQUENCE</scope>
    <source>
        <strain evidence="4">WS</strain>
    </source>
</reference>